<proteinExistence type="inferred from homology"/>
<protein>
    <submittedName>
        <fullName evidence="11">Oxoeicosanoid receptor 1</fullName>
    </submittedName>
</protein>
<feature type="transmembrane region" description="Helical" evidence="9">
    <location>
        <begin position="346"/>
        <end position="368"/>
    </location>
</feature>
<keyword evidence="4 8" id="KW-0297">G-protein coupled receptor</keyword>
<reference evidence="11 12" key="1">
    <citation type="submission" date="2019-04" db="EMBL/GenBank/DDBJ databases">
        <authorList>
            <consortium name="Wellcome Sanger Institute Data Sharing"/>
        </authorList>
    </citation>
    <scope>NUCLEOTIDE SEQUENCE [LARGE SCALE GENOMIC DNA]</scope>
</reference>
<dbReference type="PRINTS" id="PR00237">
    <property type="entry name" value="GPCRRHODOPSN"/>
</dbReference>
<keyword evidence="3 9" id="KW-1133">Transmembrane helix</keyword>
<evidence type="ECO:0000256" key="9">
    <source>
        <dbReference type="SAM" id="Phobius"/>
    </source>
</evidence>
<dbReference type="PROSITE" id="PS50262">
    <property type="entry name" value="G_PROTEIN_RECEP_F1_2"/>
    <property type="match status" value="1"/>
</dbReference>
<feature type="transmembrane region" description="Helical" evidence="9">
    <location>
        <begin position="257"/>
        <end position="281"/>
    </location>
</feature>
<feature type="transmembrane region" description="Helical" evidence="9">
    <location>
        <begin position="129"/>
        <end position="149"/>
    </location>
</feature>
<dbReference type="Ensembl" id="ENSSFOT00015001060.2">
    <property type="protein sequence ID" value="ENSSFOP00015001029.2"/>
    <property type="gene ID" value="ENSSFOG00015000768.2"/>
</dbReference>
<organism evidence="11 12">
    <name type="scientific">Scleropages formosus</name>
    <name type="common">Asian bonytongue</name>
    <name type="synonym">Osteoglossum formosum</name>
    <dbReference type="NCBI Taxonomy" id="113540"/>
    <lineage>
        <taxon>Eukaryota</taxon>
        <taxon>Metazoa</taxon>
        <taxon>Chordata</taxon>
        <taxon>Craniata</taxon>
        <taxon>Vertebrata</taxon>
        <taxon>Euteleostomi</taxon>
        <taxon>Actinopterygii</taxon>
        <taxon>Neopterygii</taxon>
        <taxon>Teleostei</taxon>
        <taxon>Osteoglossocephala</taxon>
        <taxon>Osteoglossomorpha</taxon>
        <taxon>Osteoglossiformes</taxon>
        <taxon>Osteoglossidae</taxon>
        <taxon>Scleropages</taxon>
    </lineage>
</organism>
<keyword evidence="6 8" id="KW-0675">Receptor</keyword>
<evidence type="ECO:0000256" key="7">
    <source>
        <dbReference type="ARBA" id="ARBA00023224"/>
    </source>
</evidence>
<dbReference type="InterPro" id="IPR051893">
    <property type="entry name" value="HCARs"/>
</dbReference>
<keyword evidence="12" id="KW-1185">Reference proteome</keyword>
<evidence type="ECO:0000256" key="5">
    <source>
        <dbReference type="ARBA" id="ARBA00023136"/>
    </source>
</evidence>
<evidence type="ECO:0000313" key="12">
    <source>
        <dbReference type="Proteomes" id="UP000694397"/>
    </source>
</evidence>
<dbReference type="PANTHER" id="PTHR46048:SF10">
    <property type="entry name" value="HYDROXYCARBOXYLIC ACID RECEPTOR 1-4-RELATED"/>
    <property type="match status" value="1"/>
</dbReference>
<comment type="similarity">
    <text evidence="8">Belongs to the G-protein coupled receptor 1 family.</text>
</comment>
<evidence type="ECO:0000256" key="6">
    <source>
        <dbReference type="ARBA" id="ARBA00023170"/>
    </source>
</evidence>
<dbReference type="AlphaFoldDB" id="A0A8C9QN72"/>
<sequence length="395" mass="44657">MQTTGHRGAEAIECHLGIPPALFFERPNTDHCNAPFLDLSSSTDHHQILICHLWGVKKIACRSERLGLTSARPLIMEPNSSESCDVNVVPLNRILPPFMIIEFLLGLPGNVVALWIFCFRLKVSRPNTVYLLNLAVADFLLLIGLPFQIDTYKREMSWVFGDALCRINLFMLAVNRSASIAFMTIIAMDRYFKVVHPHHHVNQLTDQHARLIAGLAWTAVVSLRLPLLTSELNVIHNNKSLCYSFGHKHPLAFGVRLHYVVFVGEFFLPLLLLMFCSFRIVVILRHRFVDREKKVRRAIRVVMVVMGIFVVCFSPSIIIGLIALGVQMYTKKACNRLMSDLFRLSIAFTYINSAMDPAIYCFSSSAFLHTLKTSFNKLGLCRVHLSRRGSTASDG</sequence>
<evidence type="ECO:0000256" key="2">
    <source>
        <dbReference type="ARBA" id="ARBA00022692"/>
    </source>
</evidence>
<feature type="transmembrane region" description="Helical" evidence="9">
    <location>
        <begin position="98"/>
        <end position="117"/>
    </location>
</feature>
<comment type="subcellular location">
    <subcellularLocation>
        <location evidence="1">Membrane</location>
        <topology evidence="1">Multi-pass membrane protein</topology>
    </subcellularLocation>
</comment>
<feature type="transmembrane region" description="Helical" evidence="9">
    <location>
        <begin position="301"/>
        <end position="326"/>
    </location>
</feature>
<evidence type="ECO:0000259" key="10">
    <source>
        <dbReference type="PROSITE" id="PS50262"/>
    </source>
</evidence>
<reference evidence="11" key="2">
    <citation type="submission" date="2025-08" db="UniProtKB">
        <authorList>
            <consortium name="Ensembl"/>
        </authorList>
    </citation>
    <scope>IDENTIFICATION</scope>
</reference>
<dbReference type="GO" id="GO:0005886">
    <property type="term" value="C:plasma membrane"/>
    <property type="evidence" value="ECO:0007669"/>
    <property type="project" value="TreeGrafter"/>
</dbReference>
<name>A0A8C9QN72_SCLFO</name>
<evidence type="ECO:0000256" key="4">
    <source>
        <dbReference type="ARBA" id="ARBA00023040"/>
    </source>
</evidence>
<dbReference type="Pfam" id="PF00001">
    <property type="entry name" value="7tm_1"/>
    <property type="match status" value="1"/>
</dbReference>
<dbReference type="Proteomes" id="UP000694397">
    <property type="component" value="Chromosome 8"/>
</dbReference>
<dbReference type="PROSITE" id="PS00237">
    <property type="entry name" value="G_PROTEIN_RECEP_F1_1"/>
    <property type="match status" value="1"/>
</dbReference>
<dbReference type="SUPFAM" id="SSF81321">
    <property type="entry name" value="Family A G protein-coupled receptor-like"/>
    <property type="match status" value="1"/>
</dbReference>
<evidence type="ECO:0000313" key="11">
    <source>
        <dbReference type="Ensembl" id="ENSSFOP00015001029.2"/>
    </source>
</evidence>
<evidence type="ECO:0000256" key="8">
    <source>
        <dbReference type="RuleBase" id="RU000688"/>
    </source>
</evidence>
<dbReference type="InterPro" id="IPR000276">
    <property type="entry name" value="GPCR_Rhodpsn"/>
</dbReference>
<gene>
    <name evidence="11" type="primary">OXER1</name>
    <name evidence="11" type="synonym">hcar1-3</name>
</gene>
<feature type="transmembrane region" description="Helical" evidence="9">
    <location>
        <begin position="169"/>
        <end position="188"/>
    </location>
</feature>
<feature type="transmembrane region" description="Helical" evidence="9">
    <location>
        <begin position="209"/>
        <end position="227"/>
    </location>
</feature>
<dbReference type="GO" id="GO:0004930">
    <property type="term" value="F:G protein-coupled receptor activity"/>
    <property type="evidence" value="ECO:0007669"/>
    <property type="project" value="UniProtKB-KW"/>
</dbReference>
<evidence type="ECO:0000256" key="3">
    <source>
        <dbReference type="ARBA" id="ARBA00022989"/>
    </source>
</evidence>
<reference evidence="11" key="3">
    <citation type="submission" date="2025-09" db="UniProtKB">
        <authorList>
            <consortium name="Ensembl"/>
        </authorList>
    </citation>
    <scope>IDENTIFICATION</scope>
</reference>
<keyword evidence="2 8" id="KW-0812">Transmembrane</keyword>
<evidence type="ECO:0000256" key="1">
    <source>
        <dbReference type="ARBA" id="ARBA00004141"/>
    </source>
</evidence>
<dbReference type="Gene3D" id="1.20.1070.10">
    <property type="entry name" value="Rhodopsin 7-helix transmembrane proteins"/>
    <property type="match status" value="1"/>
</dbReference>
<dbReference type="GeneTree" id="ENSGT01140000282516"/>
<keyword evidence="5 9" id="KW-0472">Membrane</keyword>
<keyword evidence="7 8" id="KW-0807">Transducer</keyword>
<dbReference type="InterPro" id="IPR017452">
    <property type="entry name" value="GPCR_Rhodpsn_7TM"/>
</dbReference>
<dbReference type="PANTHER" id="PTHR46048">
    <property type="entry name" value="HYDROXYCARBOXYLIC ACID RECEPTOR 2"/>
    <property type="match status" value="1"/>
</dbReference>
<feature type="domain" description="G-protein coupled receptors family 1 profile" evidence="10">
    <location>
        <begin position="109"/>
        <end position="360"/>
    </location>
</feature>
<dbReference type="OrthoDB" id="10055255at2759"/>
<accession>A0A8C9QN72</accession>